<evidence type="ECO:0000256" key="11">
    <source>
        <dbReference type="ARBA" id="ARBA00023002"/>
    </source>
</evidence>
<evidence type="ECO:0000256" key="2">
    <source>
        <dbReference type="ARBA" id="ARBA00004137"/>
    </source>
</evidence>
<keyword evidence="6" id="KW-0285">Flavoprotein</keyword>
<dbReference type="PANTHER" id="PTHR43706:SF29">
    <property type="entry name" value="NADH:UBIQUINONE REDUCTASE (NON-ELECTROGENIC)"/>
    <property type="match status" value="1"/>
</dbReference>
<keyword evidence="7" id="KW-0999">Mitochondrion inner membrane</keyword>
<feature type="domain" description="EF-hand" evidence="17">
    <location>
        <begin position="345"/>
        <end position="380"/>
    </location>
</feature>
<evidence type="ECO:0000256" key="6">
    <source>
        <dbReference type="ARBA" id="ARBA00022630"/>
    </source>
</evidence>
<keyword evidence="19" id="KW-1185">Reference proteome</keyword>
<comment type="caution">
    <text evidence="18">The sequence shown here is derived from an EMBL/GenBank/DDBJ whole genome shotgun (WGS) entry which is preliminary data.</text>
</comment>
<keyword evidence="7" id="KW-0472">Membrane</keyword>
<comment type="cofactor">
    <cofactor evidence="1">
        <name>FAD</name>
        <dbReference type="ChEBI" id="CHEBI:57692"/>
    </cofactor>
</comment>
<evidence type="ECO:0000256" key="4">
    <source>
        <dbReference type="ARBA" id="ARBA00005272"/>
    </source>
</evidence>
<evidence type="ECO:0000256" key="13">
    <source>
        <dbReference type="ARBA" id="ARBA00023128"/>
    </source>
</evidence>
<evidence type="ECO:0000256" key="16">
    <source>
        <dbReference type="ARBA" id="ARBA00049010"/>
    </source>
</evidence>
<dbReference type="InterPro" id="IPR036188">
    <property type="entry name" value="FAD/NAD-bd_sf"/>
</dbReference>
<comment type="catalytic activity">
    <reaction evidence="16">
        <text>a ubiquinone + NADH + H(+) = a ubiquinol + NAD(+)</text>
        <dbReference type="Rhea" id="RHEA:23152"/>
        <dbReference type="Rhea" id="RHEA-COMP:9565"/>
        <dbReference type="Rhea" id="RHEA-COMP:9566"/>
        <dbReference type="ChEBI" id="CHEBI:15378"/>
        <dbReference type="ChEBI" id="CHEBI:16389"/>
        <dbReference type="ChEBI" id="CHEBI:17976"/>
        <dbReference type="ChEBI" id="CHEBI:57540"/>
        <dbReference type="ChEBI" id="CHEBI:57945"/>
    </reaction>
</comment>
<dbReference type="PANTHER" id="PTHR43706">
    <property type="entry name" value="NADH DEHYDROGENASE"/>
    <property type="match status" value="1"/>
</dbReference>
<dbReference type="GO" id="GO:0005777">
    <property type="term" value="C:peroxisome"/>
    <property type="evidence" value="ECO:0007669"/>
    <property type="project" value="UniProtKB-SubCell"/>
</dbReference>
<dbReference type="EMBL" id="AYRZ02000007">
    <property type="protein sequence ID" value="PHT76564.1"/>
    <property type="molecule type" value="Genomic_DNA"/>
</dbReference>
<dbReference type="SUPFAM" id="SSF51905">
    <property type="entry name" value="FAD/NAD(P)-binding domain"/>
    <property type="match status" value="2"/>
</dbReference>
<organism evidence="18 19">
    <name type="scientific">Capsicum annuum</name>
    <name type="common">Capsicum pepper</name>
    <dbReference type="NCBI Taxonomy" id="4072"/>
    <lineage>
        <taxon>Eukaryota</taxon>
        <taxon>Viridiplantae</taxon>
        <taxon>Streptophyta</taxon>
        <taxon>Embryophyta</taxon>
        <taxon>Tracheophyta</taxon>
        <taxon>Spermatophyta</taxon>
        <taxon>Magnoliopsida</taxon>
        <taxon>eudicotyledons</taxon>
        <taxon>Gunneridae</taxon>
        <taxon>Pentapetalae</taxon>
        <taxon>asterids</taxon>
        <taxon>lamiids</taxon>
        <taxon>Solanales</taxon>
        <taxon>Solanaceae</taxon>
        <taxon>Solanoideae</taxon>
        <taxon>Capsiceae</taxon>
        <taxon>Capsicum</taxon>
    </lineage>
</organism>
<dbReference type="OMA" id="LMPFVNI"/>
<keyword evidence="9" id="KW-0106">Calcium</keyword>
<evidence type="ECO:0000313" key="18">
    <source>
        <dbReference type="EMBL" id="PHT76564.1"/>
    </source>
</evidence>
<keyword evidence="12" id="KW-0520">NAD</keyword>
<evidence type="ECO:0000256" key="3">
    <source>
        <dbReference type="ARBA" id="ARBA00004275"/>
    </source>
</evidence>
<name>A0A2G2Z3N6_CAPAN</name>
<dbReference type="AlphaFoldDB" id="A0A2G2Z3N6"/>
<accession>A0A2G2Z3N6</accession>
<dbReference type="InterPro" id="IPR002048">
    <property type="entry name" value="EF_hand_dom"/>
</dbReference>
<dbReference type="SMART" id="SM00054">
    <property type="entry name" value="EFh"/>
    <property type="match status" value="1"/>
</dbReference>
<dbReference type="Pfam" id="PF07992">
    <property type="entry name" value="Pyr_redox_2"/>
    <property type="match status" value="1"/>
</dbReference>
<sequence length="544" mass="61509">MVYAENVDNSQKVVERSQSHSKKKKIVVLGTGWAGTSFLKDMDISSYDVEVVSPRNYFAFTPLLPSVTCGTVEARSVVEPVRNIIKKRNGEIQFWEAECLKIDPENHKVICRSIVENLVGENDFSLEYDHLVVAVGAQVNTFDTPGVMEHCHFLKEVEDAQKIRRTVIDCFEKAVLPGLSEEERRTDLHFVIVGGGPTGVEFAAELHDFIHEDLVQLYPSVKDLVKITVIQSGDHILNTFDERISCFAESKFQRDGIEVLTGCRVVSVSEHSVNMKVKSTGEYVIVPHGMVVWSTGVGTRPFVRDFMEQIGQGKRWILATDEWLRVKGCPDVYAIGDCATVDQRKIMEDILTIFEAADTDHSGTLTIEEFQDVLEDIIIRYPQVELYLKSKHLFEVTELFKDSEGNEREEVDIEGFKSALSHVDSQMKSLPATAQVAAQQGSYLASCFNRWEKCNTNPEGPRVFGSAGRHAFLPFTYRHLGQFAPLGGSKAAAELPGDWVSMGRSTQWLWYSVYASKQVSWRTRILVVWDWTRRYIFGRDSSRI</sequence>
<evidence type="ECO:0000256" key="1">
    <source>
        <dbReference type="ARBA" id="ARBA00001974"/>
    </source>
</evidence>
<dbReference type="GO" id="GO:0050136">
    <property type="term" value="F:NADH dehydrogenase (quinone) (non-electrogenic) activity"/>
    <property type="evidence" value="ECO:0007669"/>
    <property type="project" value="UniProtKB-EC"/>
</dbReference>
<keyword evidence="8" id="KW-0274">FAD</keyword>
<keyword evidence="13" id="KW-0496">Mitochondrion</keyword>
<dbReference type="FunFam" id="3.50.50.100:FF:000002">
    <property type="entry name" value="External alternative NAD(P)H-ubiquinone oxidoreductase B1, mitochondrial"/>
    <property type="match status" value="1"/>
</dbReference>
<evidence type="ECO:0000256" key="8">
    <source>
        <dbReference type="ARBA" id="ARBA00022827"/>
    </source>
</evidence>
<reference evidence="18 19" key="1">
    <citation type="journal article" date="2014" name="Nat. Genet.">
        <title>Genome sequence of the hot pepper provides insights into the evolution of pungency in Capsicum species.</title>
        <authorList>
            <person name="Kim S."/>
            <person name="Park M."/>
            <person name="Yeom S.I."/>
            <person name="Kim Y.M."/>
            <person name="Lee J.M."/>
            <person name="Lee H.A."/>
            <person name="Seo E."/>
            <person name="Choi J."/>
            <person name="Cheong K."/>
            <person name="Kim K.T."/>
            <person name="Jung K."/>
            <person name="Lee G.W."/>
            <person name="Oh S.K."/>
            <person name="Bae C."/>
            <person name="Kim S.B."/>
            <person name="Lee H.Y."/>
            <person name="Kim S.Y."/>
            <person name="Kim M.S."/>
            <person name="Kang B.C."/>
            <person name="Jo Y.D."/>
            <person name="Yang H.B."/>
            <person name="Jeong H.J."/>
            <person name="Kang W.H."/>
            <person name="Kwon J.K."/>
            <person name="Shin C."/>
            <person name="Lim J.Y."/>
            <person name="Park J.H."/>
            <person name="Huh J.H."/>
            <person name="Kim J.S."/>
            <person name="Kim B.D."/>
            <person name="Cohen O."/>
            <person name="Paran I."/>
            <person name="Suh M.C."/>
            <person name="Lee S.B."/>
            <person name="Kim Y.K."/>
            <person name="Shin Y."/>
            <person name="Noh S.J."/>
            <person name="Park J."/>
            <person name="Seo Y.S."/>
            <person name="Kwon S.Y."/>
            <person name="Kim H.A."/>
            <person name="Park J.M."/>
            <person name="Kim H.J."/>
            <person name="Choi S.B."/>
            <person name="Bosland P.W."/>
            <person name="Reeves G."/>
            <person name="Jo S.H."/>
            <person name="Lee B.W."/>
            <person name="Cho H.T."/>
            <person name="Choi H.S."/>
            <person name="Lee M.S."/>
            <person name="Yu Y."/>
            <person name="Do Choi Y."/>
            <person name="Park B.S."/>
            <person name="van Deynze A."/>
            <person name="Ashrafi H."/>
            <person name="Hill T."/>
            <person name="Kim W.T."/>
            <person name="Pai H.S."/>
            <person name="Ahn H.K."/>
            <person name="Yeam I."/>
            <person name="Giovannoni J.J."/>
            <person name="Rose J.K."/>
            <person name="Sorensen I."/>
            <person name="Lee S.J."/>
            <person name="Kim R.W."/>
            <person name="Choi I.Y."/>
            <person name="Choi B.S."/>
            <person name="Lim J.S."/>
            <person name="Lee Y.H."/>
            <person name="Choi D."/>
        </authorList>
    </citation>
    <scope>NUCLEOTIDE SEQUENCE [LARGE SCALE GENOMIC DNA]</scope>
    <source>
        <strain evidence="19">cv. CM334</strain>
    </source>
</reference>
<dbReference type="PROSITE" id="PS50222">
    <property type="entry name" value="EF_HAND_2"/>
    <property type="match status" value="1"/>
</dbReference>
<dbReference type="PROSITE" id="PS00018">
    <property type="entry name" value="EF_HAND_1"/>
    <property type="match status" value="1"/>
</dbReference>
<evidence type="ECO:0000259" key="17">
    <source>
        <dbReference type="PROSITE" id="PS50222"/>
    </source>
</evidence>
<evidence type="ECO:0000256" key="10">
    <source>
        <dbReference type="ARBA" id="ARBA00022946"/>
    </source>
</evidence>
<dbReference type="EC" id="1.6.5.9" evidence="5"/>
<evidence type="ECO:0000256" key="15">
    <source>
        <dbReference type="ARBA" id="ARBA00047599"/>
    </source>
</evidence>
<keyword evidence="14" id="KW-0576">Peroxisome</keyword>
<keyword evidence="10" id="KW-0809">Transit peptide</keyword>
<dbReference type="InterPro" id="IPR018247">
    <property type="entry name" value="EF_Hand_1_Ca_BS"/>
</dbReference>
<dbReference type="GO" id="GO:0005739">
    <property type="term" value="C:mitochondrion"/>
    <property type="evidence" value="ECO:0000318"/>
    <property type="project" value="GO_Central"/>
</dbReference>
<dbReference type="GO" id="GO:0005509">
    <property type="term" value="F:calcium ion binding"/>
    <property type="evidence" value="ECO:0007669"/>
    <property type="project" value="InterPro"/>
</dbReference>
<dbReference type="InterPro" id="IPR054585">
    <property type="entry name" value="NDH2-like_C"/>
</dbReference>
<dbReference type="STRING" id="4072.A0A2G2Z3N6"/>
<keyword evidence="11" id="KW-0560">Oxidoreductase</keyword>
<proteinExistence type="inferred from homology"/>
<dbReference type="Gene3D" id="3.50.50.100">
    <property type="match status" value="2"/>
</dbReference>
<dbReference type="InterPro" id="IPR045024">
    <property type="entry name" value="NDH-2"/>
</dbReference>
<evidence type="ECO:0000256" key="12">
    <source>
        <dbReference type="ARBA" id="ARBA00023027"/>
    </source>
</evidence>
<dbReference type="GO" id="GO:0016491">
    <property type="term" value="F:oxidoreductase activity"/>
    <property type="evidence" value="ECO:0000318"/>
    <property type="project" value="GO_Central"/>
</dbReference>
<reference evidence="18 19" key="2">
    <citation type="journal article" date="2017" name="Genome Biol.">
        <title>New reference genome sequences of hot pepper reveal the massive evolution of plant disease-resistance genes by retroduplication.</title>
        <authorList>
            <person name="Kim S."/>
            <person name="Park J."/>
            <person name="Yeom S.I."/>
            <person name="Kim Y.M."/>
            <person name="Seo E."/>
            <person name="Kim K.T."/>
            <person name="Kim M.S."/>
            <person name="Lee J.M."/>
            <person name="Cheong K."/>
            <person name="Shin H.S."/>
            <person name="Kim S.B."/>
            <person name="Han K."/>
            <person name="Lee J."/>
            <person name="Park M."/>
            <person name="Lee H.A."/>
            <person name="Lee H.Y."/>
            <person name="Lee Y."/>
            <person name="Oh S."/>
            <person name="Lee J.H."/>
            <person name="Choi E."/>
            <person name="Choi E."/>
            <person name="Lee S.E."/>
            <person name="Jeon J."/>
            <person name="Kim H."/>
            <person name="Choi G."/>
            <person name="Song H."/>
            <person name="Lee J."/>
            <person name="Lee S.C."/>
            <person name="Kwon J.K."/>
            <person name="Lee H.Y."/>
            <person name="Koo N."/>
            <person name="Hong Y."/>
            <person name="Kim R.W."/>
            <person name="Kang W.H."/>
            <person name="Huh J.H."/>
            <person name="Kang B.C."/>
            <person name="Yang T.J."/>
            <person name="Lee Y.H."/>
            <person name="Bennetzen J.L."/>
            <person name="Choi D."/>
        </authorList>
    </citation>
    <scope>NUCLEOTIDE SEQUENCE [LARGE SCALE GENOMIC DNA]</scope>
    <source>
        <strain evidence="19">cv. CM334</strain>
    </source>
</reference>
<evidence type="ECO:0000256" key="9">
    <source>
        <dbReference type="ARBA" id="ARBA00022837"/>
    </source>
</evidence>
<dbReference type="GO" id="GO:0005743">
    <property type="term" value="C:mitochondrial inner membrane"/>
    <property type="evidence" value="ECO:0007669"/>
    <property type="project" value="UniProtKB-SubCell"/>
</dbReference>
<evidence type="ECO:0000256" key="14">
    <source>
        <dbReference type="ARBA" id="ARBA00023140"/>
    </source>
</evidence>
<dbReference type="Gramene" id="PHT76564">
    <property type="protein sequence ID" value="PHT76564"/>
    <property type="gene ID" value="T459_20086"/>
</dbReference>
<comment type="subcellular location">
    <subcellularLocation>
        <location evidence="2">Mitochondrion inner membrane</location>
        <topology evidence="2">Peripheral membrane protein</topology>
        <orientation evidence="2">Intermembrane side</orientation>
    </subcellularLocation>
    <subcellularLocation>
        <location evidence="3">Peroxisome</location>
    </subcellularLocation>
</comment>
<protein>
    <recommendedName>
        <fullName evidence="5">NADH:ubiquinone reductase (non-electrogenic)</fullName>
        <ecNumber evidence="5">1.6.5.9</ecNumber>
    </recommendedName>
</protein>
<dbReference type="SUPFAM" id="SSF47473">
    <property type="entry name" value="EF-hand"/>
    <property type="match status" value="1"/>
</dbReference>
<gene>
    <name evidence="18" type="ORF">T459_20086</name>
</gene>
<dbReference type="PRINTS" id="PR00368">
    <property type="entry name" value="FADPNR"/>
</dbReference>
<dbReference type="InterPro" id="IPR023753">
    <property type="entry name" value="FAD/NAD-binding_dom"/>
</dbReference>
<evidence type="ECO:0000313" key="19">
    <source>
        <dbReference type="Proteomes" id="UP000222542"/>
    </source>
</evidence>
<dbReference type="Proteomes" id="UP000222542">
    <property type="component" value="Unassembled WGS sequence"/>
</dbReference>
<evidence type="ECO:0000256" key="5">
    <source>
        <dbReference type="ARBA" id="ARBA00012637"/>
    </source>
</evidence>
<comment type="catalytic activity">
    <reaction evidence="15">
        <text>a quinone + NADH + H(+) = a quinol + NAD(+)</text>
        <dbReference type="Rhea" id="RHEA:46160"/>
        <dbReference type="ChEBI" id="CHEBI:15378"/>
        <dbReference type="ChEBI" id="CHEBI:24646"/>
        <dbReference type="ChEBI" id="CHEBI:57540"/>
        <dbReference type="ChEBI" id="CHEBI:57945"/>
        <dbReference type="ChEBI" id="CHEBI:132124"/>
        <dbReference type="EC" id="1.6.5.9"/>
    </reaction>
</comment>
<dbReference type="Pfam" id="PF22366">
    <property type="entry name" value="NDH2_C"/>
    <property type="match status" value="1"/>
</dbReference>
<dbReference type="InterPro" id="IPR011992">
    <property type="entry name" value="EF-hand-dom_pair"/>
</dbReference>
<comment type="similarity">
    <text evidence="4">Belongs to the NADH dehydrogenase family.</text>
</comment>
<evidence type="ECO:0000256" key="7">
    <source>
        <dbReference type="ARBA" id="ARBA00022792"/>
    </source>
</evidence>